<keyword evidence="1" id="KW-1133">Transmembrane helix</keyword>
<dbReference type="NCBIfam" id="NF041559">
    <property type="entry name" value="BTH_I2691_fam"/>
    <property type="match status" value="1"/>
</dbReference>
<name>A0ABW8P3T3_9PSED</name>
<feature type="domain" description="Toxin VasX N-terminal region" evidence="2">
    <location>
        <begin position="30"/>
        <end position="169"/>
    </location>
</feature>
<keyword evidence="4" id="KW-1185">Reference proteome</keyword>
<dbReference type="InterPro" id="IPR046864">
    <property type="entry name" value="VasX_N"/>
</dbReference>
<evidence type="ECO:0000259" key="2">
    <source>
        <dbReference type="Pfam" id="PF20249"/>
    </source>
</evidence>
<comment type="caution">
    <text evidence="3">The sequence shown here is derived from an EMBL/GenBank/DDBJ whole genome shotgun (WGS) entry which is preliminary data.</text>
</comment>
<accession>A0ABW8P3T3</accession>
<dbReference type="CDD" id="cd20707">
    <property type="entry name" value="MIX_III"/>
    <property type="match status" value="1"/>
</dbReference>
<dbReference type="RefSeq" id="WP_405130343.1">
    <property type="nucleotide sequence ID" value="NZ_JAHWXS010000041.1"/>
</dbReference>
<organism evidence="3 4">
    <name type="scientific">Pseudomonas urmiensis</name>
    <dbReference type="NCBI Taxonomy" id="2745493"/>
    <lineage>
        <taxon>Bacteria</taxon>
        <taxon>Pseudomonadati</taxon>
        <taxon>Pseudomonadota</taxon>
        <taxon>Gammaproteobacteria</taxon>
        <taxon>Pseudomonadales</taxon>
        <taxon>Pseudomonadaceae</taxon>
        <taxon>Pseudomonas</taxon>
    </lineage>
</organism>
<evidence type="ECO:0000313" key="4">
    <source>
        <dbReference type="Proteomes" id="UP001621534"/>
    </source>
</evidence>
<sequence>MIAWQDFLELNRKSCEELSEQFDLGPAVSCTRTFTILPLRYAVVGGNPGQRKRLPDLAEHLRQPQQVAALKHAAYAIRPLREGFLYVMEQRTSTGRATLHRPYRIAANGSLSLTEPDAPWEPPPALGVQDVLHNIAWAFNVHDLDDLQSLRVFYSPDPLTVAAQQQLLRRRHSLPAVNIGRFTGAACPTPEPHVLTHDQLEQVADFAAEYDPQLRTLLQRQLFSTPSVLSLAGVRQMLRPMADPLKPRGVALVVEDAIGITQELNAWRNAGLEHLKDWLQTTEPAGPDGKPGPSNERKTLVAQAFTELHQQFSERKVAALMGRHAETLRVQLKDSDQALLPGMNREGWNQFKDSLIDINSELVRQDLQARAEQGEFAKQFEQRYLPRVNLGGMRVQLGWFRQESEEAQRLAEARADDHLVWLLSPTLLEALAYYDDNDLNSGLCFAHQSGLCVIGMEAVPAGARLLAQWWQAEEMTPANLALRSFVFNQRDIAQVLEQTRVKLANLHAPADPWQMLDTTLKQAKELAAQFSRVDGHLDQLAEHSQINTAGALAWLGQLGRESLQAGMPNSSDHRLHRRLTTYLVASLGEQALNLRLAEHALDGRAPSPGRVAAPIVRRLEQAYVDSVRGAQSNAFYRLRVASGLLLLEASLLLLQGQRDNKDRRFWSEVAAAGLTSAAAGMELLAVGTEQALATVGQGSAAARGAQVSLGRFRLWGAGMAAAGGVVSIFWDFADAKSKFDQSDAIGSHEAKLGLAYSARAVATGTLVMGQGGVAFSQAGMYFQWLSLKPGYAQLSSILLELSYLSNRLAANRTLMLLLSRAGWIGGAIALSATLYLLLVDDNALEQWCDKCCFSLKHSGARYNSDKDEISSLLNAISEAL</sequence>
<gene>
    <name evidence="3" type="ORF">KW869_25385</name>
</gene>
<reference evidence="3 4" key="1">
    <citation type="journal article" date="2012" name="Plant Soil">
        <title>Screening of plant growth-promoting traits in arsenic-resistant bacteria isolated from the rhizosphere of soybean plants from Argentinean agricultural soil.</title>
        <authorList>
            <person name="Wevar Oller A.L."/>
            <person name="Talano M.A."/>
            <person name="Agostini E."/>
        </authorList>
    </citation>
    <scope>NUCLEOTIDE SEQUENCE [LARGE SCALE GENOMIC DNA]</scope>
    <source>
        <strain evidence="3 4">AW4</strain>
    </source>
</reference>
<evidence type="ECO:0000256" key="1">
    <source>
        <dbReference type="SAM" id="Phobius"/>
    </source>
</evidence>
<dbReference type="InterPro" id="IPR048126">
    <property type="entry name" value="Toxin_VasX"/>
</dbReference>
<dbReference type="Proteomes" id="UP001621534">
    <property type="component" value="Unassembled WGS sequence"/>
</dbReference>
<feature type="transmembrane region" description="Helical" evidence="1">
    <location>
        <begin position="821"/>
        <end position="838"/>
    </location>
</feature>
<proteinExistence type="predicted"/>
<keyword evidence="1" id="KW-0472">Membrane</keyword>
<protein>
    <recommendedName>
        <fullName evidence="2">Toxin VasX N-terminal region domain-containing protein</fullName>
    </recommendedName>
</protein>
<keyword evidence="1" id="KW-0812">Transmembrane</keyword>
<dbReference type="EMBL" id="JAHWXS010000041">
    <property type="protein sequence ID" value="MFK5736878.1"/>
    <property type="molecule type" value="Genomic_DNA"/>
</dbReference>
<evidence type="ECO:0000313" key="3">
    <source>
        <dbReference type="EMBL" id="MFK5736878.1"/>
    </source>
</evidence>
<dbReference type="Pfam" id="PF20249">
    <property type="entry name" value="VasX_N"/>
    <property type="match status" value="1"/>
</dbReference>